<evidence type="ECO:0000256" key="1">
    <source>
        <dbReference type="SAM" id="MobiDB-lite"/>
    </source>
</evidence>
<sequence>MLRRWSIAPRRAFAASLPVARPRIAARPVAAPRRNISLLPWRRNRAPTQPPLPVYFSRGGPVLRPGNWKGPLGRVLFALVAYTVCWQIYVSVVFDPLLDWADTEWNALSEEEKDEVDQAADPDEPILFLPFPFMTKLVEQPPYKGSDPEWSTFIAVSKDQQLQKDIKRGLAETIRSAAAKNPQYIKALGGHDIKLRKYWLDILYPPRPPPKHYMSGIIVFDDGIYWGDRPIDSATAGSLSMALYPKAVAAAVWSFGNSLVKQTAHDVANALRLNPPTPPPEATDPQHVVLQTDANRVFEASVRSEASTGSTASSIQPAGDERLRNTSSSEGSGDPRIQAALHAASGALVKNWQQAPPLPNRGCIRVDGMVEIYGDTAILCVYVLASYDPKLKKYVGIQTGLKHLAQLKQRPASG</sequence>
<name>A0A9P8MUF3_9HYPO</name>
<proteinExistence type="predicted"/>
<dbReference type="EMBL" id="JAIZPD010000006">
    <property type="protein sequence ID" value="KAH0962323.1"/>
    <property type="molecule type" value="Genomic_DNA"/>
</dbReference>
<dbReference type="AlphaFoldDB" id="A0A9P8MUF3"/>
<gene>
    <name evidence="2" type="ORF">HRG_06425</name>
</gene>
<dbReference type="Proteomes" id="UP000824596">
    <property type="component" value="Unassembled WGS sequence"/>
</dbReference>
<reference evidence="2" key="1">
    <citation type="submission" date="2021-09" db="EMBL/GenBank/DDBJ databases">
        <title>A high-quality genome of the endoparasitic fungus Hirsutella rhossiliensis with a comparison of Hirsutella genomes reveals transposable elements contributing to genome size variation.</title>
        <authorList>
            <person name="Lin R."/>
            <person name="Jiao Y."/>
            <person name="Sun X."/>
            <person name="Ling J."/>
            <person name="Xie B."/>
            <person name="Cheng X."/>
        </authorList>
    </citation>
    <scope>NUCLEOTIDE SEQUENCE</scope>
    <source>
        <strain evidence="2">HR02</strain>
    </source>
</reference>
<dbReference type="GeneID" id="68355554"/>
<comment type="caution">
    <text evidence="2">The sequence shown here is derived from an EMBL/GenBank/DDBJ whole genome shotgun (WGS) entry which is preliminary data.</text>
</comment>
<keyword evidence="3" id="KW-1185">Reference proteome</keyword>
<evidence type="ECO:0000313" key="3">
    <source>
        <dbReference type="Proteomes" id="UP000824596"/>
    </source>
</evidence>
<dbReference type="OrthoDB" id="5316527at2759"/>
<evidence type="ECO:0000313" key="2">
    <source>
        <dbReference type="EMBL" id="KAH0962323.1"/>
    </source>
</evidence>
<feature type="compositionally biased region" description="Polar residues" evidence="1">
    <location>
        <begin position="304"/>
        <end position="316"/>
    </location>
</feature>
<accession>A0A9P8MUF3</accession>
<feature type="region of interest" description="Disordered" evidence="1">
    <location>
        <begin position="301"/>
        <end position="335"/>
    </location>
</feature>
<dbReference type="RefSeq" id="XP_044719836.1">
    <property type="nucleotide sequence ID" value="XM_044864896.1"/>
</dbReference>
<organism evidence="2 3">
    <name type="scientific">Hirsutella rhossiliensis</name>
    <dbReference type="NCBI Taxonomy" id="111463"/>
    <lineage>
        <taxon>Eukaryota</taxon>
        <taxon>Fungi</taxon>
        <taxon>Dikarya</taxon>
        <taxon>Ascomycota</taxon>
        <taxon>Pezizomycotina</taxon>
        <taxon>Sordariomycetes</taxon>
        <taxon>Hypocreomycetidae</taxon>
        <taxon>Hypocreales</taxon>
        <taxon>Ophiocordycipitaceae</taxon>
        <taxon>Hirsutella</taxon>
    </lineage>
</organism>
<protein>
    <submittedName>
        <fullName evidence="2">Uncharacterized protein</fullName>
    </submittedName>
</protein>